<evidence type="ECO:0000313" key="1">
    <source>
        <dbReference type="EMBL" id="KAF7841060.1"/>
    </source>
</evidence>
<dbReference type="EMBL" id="JAAIUW010000002">
    <property type="protein sequence ID" value="KAF7841060.1"/>
    <property type="molecule type" value="Genomic_DNA"/>
</dbReference>
<reference evidence="1" key="1">
    <citation type="submission" date="2020-09" db="EMBL/GenBank/DDBJ databases">
        <title>Genome-Enabled Discovery of Anthraquinone Biosynthesis in Senna tora.</title>
        <authorList>
            <person name="Kang S.-H."/>
            <person name="Pandey R.P."/>
            <person name="Lee C.-M."/>
            <person name="Sim J.-S."/>
            <person name="Jeong J.-T."/>
            <person name="Choi B.-S."/>
            <person name="Jung M."/>
            <person name="Ginzburg D."/>
            <person name="Zhao K."/>
            <person name="Won S.Y."/>
            <person name="Oh T.-J."/>
            <person name="Yu Y."/>
            <person name="Kim N.-H."/>
            <person name="Lee O.R."/>
            <person name="Lee T.-H."/>
            <person name="Bashyal P."/>
            <person name="Kim T.-S."/>
            <person name="Lee W.-H."/>
            <person name="Kawkins C."/>
            <person name="Kim C.-K."/>
            <person name="Kim J.S."/>
            <person name="Ahn B.O."/>
            <person name="Rhee S.Y."/>
            <person name="Sohng J.K."/>
        </authorList>
    </citation>
    <scope>NUCLEOTIDE SEQUENCE</scope>
    <source>
        <tissue evidence="1">Leaf</tissue>
    </source>
</reference>
<organism evidence="1 2">
    <name type="scientific">Senna tora</name>
    <dbReference type="NCBI Taxonomy" id="362788"/>
    <lineage>
        <taxon>Eukaryota</taxon>
        <taxon>Viridiplantae</taxon>
        <taxon>Streptophyta</taxon>
        <taxon>Embryophyta</taxon>
        <taxon>Tracheophyta</taxon>
        <taxon>Spermatophyta</taxon>
        <taxon>Magnoliopsida</taxon>
        <taxon>eudicotyledons</taxon>
        <taxon>Gunneridae</taxon>
        <taxon>Pentapetalae</taxon>
        <taxon>rosids</taxon>
        <taxon>fabids</taxon>
        <taxon>Fabales</taxon>
        <taxon>Fabaceae</taxon>
        <taxon>Caesalpinioideae</taxon>
        <taxon>Cassia clade</taxon>
        <taxon>Senna</taxon>
    </lineage>
</organism>
<comment type="caution">
    <text evidence="1">The sequence shown here is derived from an EMBL/GenBank/DDBJ whole genome shotgun (WGS) entry which is preliminary data.</text>
</comment>
<accession>A0A834XA27</accession>
<proteinExistence type="predicted"/>
<protein>
    <submittedName>
        <fullName evidence="1">Uncharacterized protein</fullName>
    </submittedName>
</protein>
<keyword evidence="2" id="KW-1185">Reference proteome</keyword>
<gene>
    <name evidence="1" type="ORF">G2W53_003358</name>
</gene>
<evidence type="ECO:0000313" key="2">
    <source>
        <dbReference type="Proteomes" id="UP000634136"/>
    </source>
</evidence>
<name>A0A834XA27_9FABA</name>
<dbReference type="Proteomes" id="UP000634136">
    <property type="component" value="Unassembled WGS sequence"/>
</dbReference>
<dbReference type="AlphaFoldDB" id="A0A834XA27"/>
<sequence length="89" mass="9797">MTYGSRLTNQSSTVKFNDAEDVRGTLAKHTLVVASINLVTMSSLLQIRGLKHGHTFSSSSIPFFDHNDGDVLEILVKSIDDSLLVLKQH</sequence>